<feature type="compositionally biased region" description="Low complexity" evidence="1">
    <location>
        <begin position="250"/>
        <end position="268"/>
    </location>
</feature>
<name>Q8KW31_9RHOB</name>
<protein>
    <submittedName>
        <fullName evidence="2">RC159</fullName>
    </submittedName>
</protein>
<geneLocation type="plasmid" evidence="2">
    <name>pSD25</name>
</geneLocation>
<dbReference type="AlphaFoldDB" id="Q8KW31"/>
<reference evidence="2" key="1">
    <citation type="journal article" date="2003" name="Plasmid">
        <title>Nucleotide sequence based characterizations of two cryptic plasmids from the marine bacterium Ruegeria isolate PR1b.</title>
        <authorList>
            <person name="Zhong Z."/>
            <person name="Caspi R."/>
            <person name="Helinski D."/>
            <person name="Knauf V."/>
            <person name="Sykes S."/>
            <person name="O'Byrne C."/>
            <person name="Shea T.P."/>
            <person name="Wilkinson J.E."/>
            <person name="DeLoughery C."/>
            <person name="Toukdarian A."/>
        </authorList>
    </citation>
    <scope>NUCLEOTIDE SEQUENCE</scope>
    <source>
        <strain evidence="2">PR1b</strain>
        <plasmid evidence="2">pSD25</plasmid>
    </source>
</reference>
<feature type="region of interest" description="Disordered" evidence="1">
    <location>
        <begin position="248"/>
        <end position="303"/>
    </location>
</feature>
<sequence>MLRCPSSWPGSRFLQWRDPRHSHLKPRVTIVYYQLQDVISCFSCSLVTQTLVTASVCDQGDNRFEKPKVDMPAPIASYSASNLRSRAGFGGILLRPGPSFPAKRFAGGAGLCGHHPWRFRKLHPGYPELLPLPRQRPRPRFRGSAGSQRGLWPISAIGRGLMGNLGSIRLAAHVNQTPITPSYIYFLDNRFHPLATSQKVCDAWQKQSEARDRWHSARRWSTPDSRQALDRLNWRLSSDATNPSLPALKAASAESTSSNWSSSPAPSALTPTRFSRSLKPPRSPTIEFEKNANLGRTALDVPS</sequence>
<dbReference type="EMBL" id="AF416331">
    <property type="protein sequence ID" value="AAN05232.1"/>
    <property type="molecule type" value="Genomic_DNA"/>
</dbReference>
<proteinExistence type="predicted"/>
<accession>Q8KW31</accession>
<evidence type="ECO:0000256" key="1">
    <source>
        <dbReference type="SAM" id="MobiDB-lite"/>
    </source>
</evidence>
<evidence type="ECO:0000313" key="2">
    <source>
        <dbReference type="EMBL" id="AAN05232.1"/>
    </source>
</evidence>
<keyword evidence="2" id="KW-0614">Plasmid</keyword>
<organism evidence="2">
    <name type="scientific">Ruegeria sp. PR1b</name>
    <dbReference type="NCBI Taxonomy" id="185588"/>
    <lineage>
        <taxon>Bacteria</taxon>
        <taxon>Pseudomonadati</taxon>
        <taxon>Pseudomonadota</taxon>
        <taxon>Alphaproteobacteria</taxon>
        <taxon>Rhodobacterales</taxon>
        <taxon>Roseobacteraceae</taxon>
        <taxon>Ruegeria</taxon>
    </lineage>
</organism>